<evidence type="ECO:0000256" key="1">
    <source>
        <dbReference type="ARBA" id="ARBA00005179"/>
    </source>
</evidence>
<dbReference type="SUPFAM" id="SSF53335">
    <property type="entry name" value="S-adenosyl-L-methionine-dependent methyltransferases"/>
    <property type="match status" value="1"/>
</dbReference>
<keyword evidence="2" id="KW-0808">Transferase</keyword>
<sequence length="279" mass="31898">MPELEPNFNRRKRFLVDPPADKIKLAKVWKLLESYSGIPPDEIEEHLRHVRAKAWAIFPYGCIGRWRFLDLYITALPQYPELLARTQQGQTLLDCACCFGQALRQLAFDGAPASSLVGLDLRREFIDLGYEMFRDKDTFGARFVTGSMLDPQDARLQVLDGTMDIIHAASFFHLFGWDDQVTIGERMVKFLKTDSGGATVLGRQIGSATEPLDPKEHEEKGLGRYHHNQRSMQGLWDVIGEKTGTRWKVEAELKTVLEELEDGQEEERTTIRFVVRQAD</sequence>
<dbReference type="EMBL" id="JAULSW010000004">
    <property type="protein sequence ID" value="KAK3385822.1"/>
    <property type="molecule type" value="Genomic_DNA"/>
</dbReference>
<feature type="domain" description="Methyltransferase" evidence="5">
    <location>
        <begin position="93"/>
        <end position="193"/>
    </location>
</feature>
<protein>
    <recommendedName>
        <fullName evidence="5">Methyltransferase domain-containing protein</fullName>
    </recommendedName>
</protein>
<evidence type="ECO:0000259" key="5">
    <source>
        <dbReference type="Pfam" id="PF13649"/>
    </source>
</evidence>
<reference evidence="6" key="1">
    <citation type="journal article" date="2023" name="Mol. Phylogenet. Evol.">
        <title>Genome-scale phylogeny and comparative genomics of the fungal order Sordariales.</title>
        <authorList>
            <person name="Hensen N."/>
            <person name="Bonometti L."/>
            <person name="Westerberg I."/>
            <person name="Brannstrom I.O."/>
            <person name="Guillou S."/>
            <person name="Cros-Aarteil S."/>
            <person name="Calhoun S."/>
            <person name="Haridas S."/>
            <person name="Kuo A."/>
            <person name="Mondo S."/>
            <person name="Pangilinan J."/>
            <person name="Riley R."/>
            <person name="LaButti K."/>
            <person name="Andreopoulos B."/>
            <person name="Lipzen A."/>
            <person name="Chen C."/>
            <person name="Yan M."/>
            <person name="Daum C."/>
            <person name="Ng V."/>
            <person name="Clum A."/>
            <person name="Steindorff A."/>
            <person name="Ohm R.A."/>
            <person name="Martin F."/>
            <person name="Silar P."/>
            <person name="Natvig D.O."/>
            <person name="Lalanne C."/>
            <person name="Gautier V."/>
            <person name="Ament-Velasquez S.L."/>
            <person name="Kruys A."/>
            <person name="Hutchinson M.I."/>
            <person name="Powell A.J."/>
            <person name="Barry K."/>
            <person name="Miller A.N."/>
            <person name="Grigoriev I.V."/>
            <person name="Debuchy R."/>
            <person name="Gladieux P."/>
            <person name="Hiltunen Thoren M."/>
            <person name="Johannesson H."/>
        </authorList>
    </citation>
    <scope>NUCLEOTIDE SEQUENCE</scope>
    <source>
        <strain evidence="6">CBS 232.78</strain>
    </source>
</reference>
<keyword evidence="3" id="KW-0949">S-adenosyl-L-methionine</keyword>
<keyword evidence="7" id="KW-1185">Reference proteome</keyword>
<dbReference type="Proteomes" id="UP001285441">
    <property type="component" value="Unassembled WGS sequence"/>
</dbReference>
<evidence type="ECO:0000256" key="2">
    <source>
        <dbReference type="ARBA" id="ARBA00022679"/>
    </source>
</evidence>
<name>A0AAE0TZZ8_9PEZI</name>
<comment type="similarity">
    <text evidence="4">Belongs to the class I-like SAM-binding methyltransferase superfamily.</text>
</comment>
<dbReference type="GO" id="GO:0016740">
    <property type="term" value="F:transferase activity"/>
    <property type="evidence" value="ECO:0007669"/>
    <property type="project" value="UniProtKB-KW"/>
</dbReference>
<reference evidence="6" key="2">
    <citation type="submission" date="2023-06" db="EMBL/GenBank/DDBJ databases">
        <authorList>
            <consortium name="Lawrence Berkeley National Laboratory"/>
            <person name="Haridas S."/>
            <person name="Hensen N."/>
            <person name="Bonometti L."/>
            <person name="Westerberg I."/>
            <person name="Brannstrom I.O."/>
            <person name="Guillou S."/>
            <person name="Cros-Aarteil S."/>
            <person name="Calhoun S."/>
            <person name="Kuo A."/>
            <person name="Mondo S."/>
            <person name="Pangilinan J."/>
            <person name="Riley R."/>
            <person name="LaButti K."/>
            <person name="Andreopoulos B."/>
            <person name="Lipzen A."/>
            <person name="Chen C."/>
            <person name="Yanf M."/>
            <person name="Daum C."/>
            <person name="Ng V."/>
            <person name="Clum A."/>
            <person name="Steindorff A."/>
            <person name="Ohm R."/>
            <person name="Martin F."/>
            <person name="Silar P."/>
            <person name="Natvig D."/>
            <person name="Lalanne C."/>
            <person name="Gautier V."/>
            <person name="Ament-velasquez S.L."/>
            <person name="Kruys A."/>
            <person name="Hutchinson M.I."/>
            <person name="Powell A.J."/>
            <person name="Barry K."/>
            <person name="Miller A.N."/>
            <person name="Grigoriev I.V."/>
            <person name="Debuchy R."/>
            <person name="Gladieux P."/>
            <person name="Thoren M.H."/>
            <person name="Johannesson H."/>
        </authorList>
    </citation>
    <scope>NUCLEOTIDE SEQUENCE</scope>
    <source>
        <strain evidence="6">CBS 232.78</strain>
    </source>
</reference>
<dbReference type="Pfam" id="PF13649">
    <property type="entry name" value="Methyltransf_25"/>
    <property type="match status" value="1"/>
</dbReference>
<dbReference type="InterPro" id="IPR041698">
    <property type="entry name" value="Methyltransf_25"/>
</dbReference>
<proteinExistence type="inferred from homology"/>
<dbReference type="Gene3D" id="3.40.50.150">
    <property type="entry name" value="Vaccinia Virus protein VP39"/>
    <property type="match status" value="1"/>
</dbReference>
<gene>
    <name evidence="6" type="ORF">B0H63DRAFT_449824</name>
</gene>
<organism evidence="6 7">
    <name type="scientific">Podospora didyma</name>
    <dbReference type="NCBI Taxonomy" id="330526"/>
    <lineage>
        <taxon>Eukaryota</taxon>
        <taxon>Fungi</taxon>
        <taxon>Dikarya</taxon>
        <taxon>Ascomycota</taxon>
        <taxon>Pezizomycotina</taxon>
        <taxon>Sordariomycetes</taxon>
        <taxon>Sordariomycetidae</taxon>
        <taxon>Sordariales</taxon>
        <taxon>Podosporaceae</taxon>
        <taxon>Podospora</taxon>
    </lineage>
</organism>
<dbReference type="PANTHER" id="PTHR35897:SF1">
    <property type="entry name" value="METHYLTRANSFERASE AUSD"/>
    <property type="match status" value="1"/>
</dbReference>
<evidence type="ECO:0000256" key="4">
    <source>
        <dbReference type="ARBA" id="ARBA00038314"/>
    </source>
</evidence>
<accession>A0AAE0TZZ8</accession>
<evidence type="ECO:0000313" key="7">
    <source>
        <dbReference type="Proteomes" id="UP001285441"/>
    </source>
</evidence>
<evidence type="ECO:0000313" key="6">
    <source>
        <dbReference type="EMBL" id="KAK3385822.1"/>
    </source>
</evidence>
<comment type="pathway">
    <text evidence="1">Secondary metabolite biosynthesis.</text>
</comment>
<evidence type="ECO:0000256" key="3">
    <source>
        <dbReference type="ARBA" id="ARBA00022691"/>
    </source>
</evidence>
<dbReference type="AlphaFoldDB" id="A0AAE0TZZ8"/>
<dbReference type="PANTHER" id="PTHR35897">
    <property type="entry name" value="METHYLTRANSFERASE AUSD"/>
    <property type="match status" value="1"/>
</dbReference>
<dbReference type="InterPro" id="IPR029063">
    <property type="entry name" value="SAM-dependent_MTases_sf"/>
</dbReference>
<comment type="caution">
    <text evidence="6">The sequence shown here is derived from an EMBL/GenBank/DDBJ whole genome shotgun (WGS) entry which is preliminary data.</text>
</comment>
<dbReference type="InterPro" id="IPR051654">
    <property type="entry name" value="Meroterpenoid_MTases"/>
</dbReference>